<gene>
    <name evidence="2" type="ORF">E6K78_07030</name>
</gene>
<feature type="chain" id="PRO_5021948961" description="Porin family protein" evidence="1">
    <location>
        <begin position="25"/>
        <end position="165"/>
    </location>
</feature>
<protein>
    <recommendedName>
        <fullName evidence="4">Porin family protein</fullName>
    </recommendedName>
</protein>
<sequence length="165" mass="17804">MRTGILARVSASCVVLFLAGACWAPTSRALGLSGAGGKVGYTNPENLDGTMMVGGHVELEERGSQFHVVPNLMYWKVDRVSDVNPNLDVYYHFQPQRKTSPYLGGGIGVDVRNSEITDRSKTALNANVIGGFRFPNANNAYFVEGRYKASETSQVALVGGITFGR</sequence>
<name>A0A538TQF3_UNCEI</name>
<dbReference type="EMBL" id="VBOY01000063">
    <property type="protein sequence ID" value="TMQ65861.1"/>
    <property type="molecule type" value="Genomic_DNA"/>
</dbReference>
<dbReference type="PROSITE" id="PS51257">
    <property type="entry name" value="PROKAR_LIPOPROTEIN"/>
    <property type="match status" value="1"/>
</dbReference>
<comment type="caution">
    <text evidence="2">The sequence shown here is derived from an EMBL/GenBank/DDBJ whole genome shotgun (WGS) entry which is preliminary data.</text>
</comment>
<reference evidence="2 3" key="1">
    <citation type="journal article" date="2019" name="Nat. Microbiol.">
        <title>Mediterranean grassland soil C-N compound turnover is dependent on rainfall and depth, and is mediated by genomically divergent microorganisms.</title>
        <authorList>
            <person name="Diamond S."/>
            <person name="Andeer P.F."/>
            <person name="Li Z."/>
            <person name="Crits-Christoph A."/>
            <person name="Burstein D."/>
            <person name="Anantharaman K."/>
            <person name="Lane K.R."/>
            <person name="Thomas B.C."/>
            <person name="Pan C."/>
            <person name="Northen T.R."/>
            <person name="Banfield J.F."/>
        </authorList>
    </citation>
    <scope>NUCLEOTIDE SEQUENCE [LARGE SCALE GENOMIC DNA]</scope>
    <source>
        <strain evidence="2">WS_8</strain>
    </source>
</reference>
<organism evidence="2 3">
    <name type="scientific">Eiseniibacteriota bacterium</name>
    <dbReference type="NCBI Taxonomy" id="2212470"/>
    <lineage>
        <taxon>Bacteria</taxon>
        <taxon>Candidatus Eiseniibacteriota</taxon>
    </lineage>
</organism>
<evidence type="ECO:0000313" key="3">
    <source>
        <dbReference type="Proteomes" id="UP000316609"/>
    </source>
</evidence>
<dbReference type="InterPro" id="IPR011250">
    <property type="entry name" value="OMP/PagP_B-barrel"/>
</dbReference>
<dbReference type="Proteomes" id="UP000316609">
    <property type="component" value="Unassembled WGS sequence"/>
</dbReference>
<evidence type="ECO:0008006" key="4">
    <source>
        <dbReference type="Google" id="ProtNLM"/>
    </source>
</evidence>
<keyword evidence="1" id="KW-0732">Signal</keyword>
<evidence type="ECO:0000313" key="2">
    <source>
        <dbReference type="EMBL" id="TMQ65861.1"/>
    </source>
</evidence>
<dbReference type="Gene3D" id="2.40.160.20">
    <property type="match status" value="1"/>
</dbReference>
<evidence type="ECO:0000256" key="1">
    <source>
        <dbReference type="SAM" id="SignalP"/>
    </source>
</evidence>
<feature type="signal peptide" evidence="1">
    <location>
        <begin position="1"/>
        <end position="24"/>
    </location>
</feature>
<accession>A0A538TQF3</accession>
<dbReference type="SUPFAM" id="SSF56925">
    <property type="entry name" value="OMPA-like"/>
    <property type="match status" value="1"/>
</dbReference>
<dbReference type="AlphaFoldDB" id="A0A538TQF3"/>
<proteinExistence type="predicted"/>